<evidence type="ECO:0000256" key="1">
    <source>
        <dbReference type="SAM" id="MobiDB-lite"/>
    </source>
</evidence>
<dbReference type="FunCoup" id="A0A6P3ZZ05">
    <property type="interactions" value="1512"/>
</dbReference>
<proteinExistence type="predicted"/>
<dbReference type="GO" id="GO:0009507">
    <property type="term" value="C:chloroplast"/>
    <property type="evidence" value="ECO:0007669"/>
    <property type="project" value="TreeGrafter"/>
</dbReference>
<dbReference type="GO" id="GO:0003756">
    <property type="term" value="F:protein disulfide isomerase activity"/>
    <property type="evidence" value="ECO:0007669"/>
    <property type="project" value="TreeGrafter"/>
</dbReference>
<protein>
    <submittedName>
        <fullName evidence="4">Protein disulfide isomerase pTAC5, chloroplastic</fullName>
    </submittedName>
</protein>
<dbReference type="PANTHER" id="PTHR15852">
    <property type="entry name" value="PLASTID TRANSCRIPTIONALLY ACTIVE PROTEIN"/>
    <property type="match status" value="1"/>
</dbReference>
<feature type="domain" description="Peptidoglycan binding-like" evidence="2">
    <location>
        <begin position="194"/>
        <end position="252"/>
    </location>
</feature>
<accession>A0A6P3ZZ05</accession>
<feature type="region of interest" description="Disordered" evidence="1">
    <location>
        <begin position="260"/>
        <end position="281"/>
    </location>
</feature>
<dbReference type="SUPFAM" id="SSF57938">
    <property type="entry name" value="DnaJ/Hsp40 cysteine-rich domain"/>
    <property type="match status" value="1"/>
</dbReference>
<dbReference type="Gene3D" id="1.10.101.10">
    <property type="entry name" value="PGBD-like superfamily/PGBD"/>
    <property type="match status" value="1"/>
</dbReference>
<name>A0A6P3ZZ05_ZIZJJ</name>
<dbReference type="InterPro" id="IPR036366">
    <property type="entry name" value="PGBDSf"/>
</dbReference>
<dbReference type="RefSeq" id="XP_015887471.3">
    <property type="nucleotide sequence ID" value="XM_016031985.4"/>
</dbReference>
<evidence type="ECO:0000313" key="4">
    <source>
        <dbReference type="RefSeq" id="XP_015887471.3"/>
    </source>
</evidence>
<dbReference type="AlphaFoldDB" id="A0A6P3ZZ05"/>
<dbReference type="PANTHER" id="PTHR15852:SF16">
    <property type="entry name" value="PROTEIN DISULFIDE ISOMERASE PTAC5, CHLOROPLASTIC"/>
    <property type="match status" value="1"/>
</dbReference>
<evidence type="ECO:0000313" key="3">
    <source>
        <dbReference type="Proteomes" id="UP001652623"/>
    </source>
</evidence>
<keyword evidence="3" id="KW-1185">Reference proteome</keyword>
<gene>
    <name evidence="4" type="primary">LOC107422524</name>
</gene>
<dbReference type="GeneID" id="107422524"/>
<reference evidence="4" key="1">
    <citation type="submission" date="2025-08" db="UniProtKB">
        <authorList>
            <consortium name="RefSeq"/>
        </authorList>
    </citation>
    <scope>IDENTIFICATION</scope>
    <source>
        <tissue evidence="4">Seedling</tissue>
    </source>
</reference>
<dbReference type="KEGG" id="zju:107422524"/>
<keyword evidence="4" id="KW-0413">Isomerase</keyword>
<dbReference type="SUPFAM" id="SSF47090">
    <property type="entry name" value="PGBD-like"/>
    <property type="match status" value="1"/>
</dbReference>
<dbReference type="InterPro" id="IPR002477">
    <property type="entry name" value="Peptidoglycan-bd-like"/>
</dbReference>
<sequence length="402" mass="45123">MSSSLILFLNPPIHHQNKPLPFSSSISSSSSFSHSLSFNSHVCFSSFSSSHSDREEQQWLREEQRWLREEQRWLREEQRWARERDSLLRQISDLQFRIQVLERQLSVQEGASVSETIASIAGLLQVLKDKSLIAETDLSTSTSTSPMVLEEKKSEEEKKEEEVLVVEKVIRVEDAEGKKVEKKKRSSLRKGSEGEEVRSMQEALLKLGFYSGEEDMEFSSFSSGTERAVKTWQASLGAPEDGIMTEQLLERLFVEQIGGSGSNLKTDKNNSPVDTPKEGTNGAAIASFTEISKVQQKIVKDEGVAEVDLSHQRVFLLGENRWEEPSRLGRYNKNGESKTKQSTTKCLSCRGEGRLLCMECDGTGEPNIEPQFLEWVDEGAKCPYCDGLGYTICDVCEGKSGA</sequence>
<dbReference type="Pfam" id="PF01471">
    <property type="entry name" value="PG_binding_1"/>
    <property type="match status" value="1"/>
</dbReference>
<dbReference type="InterPro" id="IPR036365">
    <property type="entry name" value="PGBD-like_sf"/>
</dbReference>
<evidence type="ECO:0000259" key="2">
    <source>
        <dbReference type="Pfam" id="PF01471"/>
    </source>
</evidence>
<dbReference type="InterPro" id="IPR036410">
    <property type="entry name" value="HSP_DnaJ_Cys-rich_dom_sf"/>
</dbReference>
<dbReference type="InParanoid" id="A0A6P3ZZ05"/>
<dbReference type="Proteomes" id="UP001652623">
    <property type="component" value="Chromosome 3"/>
</dbReference>
<dbReference type="GO" id="GO:0009658">
    <property type="term" value="P:chloroplast organization"/>
    <property type="evidence" value="ECO:0007669"/>
    <property type="project" value="TreeGrafter"/>
</dbReference>
<organism evidence="3 4">
    <name type="scientific">Ziziphus jujuba</name>
    <name type="common">Chinese jujube</name>
    <name type="synonym">Ziziphus sativa</name>
    <dbReference type="NCBI Taxonomy" id="326968"/>
    <lineage>
        <taxon>Eukaryota</taxon>
        <taxon>Viridiplantae</taxon>
        <taxon>Streptophyta</taxon>
        <taxon>Embryophyta</taxon>
        <taxon>Tracheophyta</taxon>
        <taxon>Spermatophyta</taxon>
        <taxon>Magnoliopsida</taxon>
        <taxon>eudicotyledons</taxon>
        <taxon>Gunneridae</taxon>
        <taxon>Pentapetalae</taxon>
        <taxon>rosids</taxon>
        <taxon>fabids</taxon>
        <taxon>Rosales</taxon>
        <taxon>Rhamnaceae</taxon>
        <taxon>Paliureae</taxon>
        <taxon>Ziziphus</taxon>
    </lineage>
</organism>